<dbReference type="RefSeq" id="WP_034655790.1">
    <property type="nucleotide sequence ID" value="NZ_BCVB01000028.1"/>
</dbReference>
<accession>A0A0B6B0L7</accession>
<dbReference type="GeneID" id="93645942"/>
<organism evidence="1 2">
    <name type="scientific">Priestia megaterium (strain ATCC 14581 / DSM 32 / CCUG 1817 / JCM 2506 / NBRC 15308 / NCIMB 9376 / NCTC 10342 / NRRL B-14308 / VKM B-512 / Ford 19)</name>
    <name type="common">Bacillus megaterium</name>
    <dbReference type="NCBI Taxonomy" id="1348623"/>
    <lineage>
        <taxon>Bacteria</taxon>
        <taxon>Bacillati</taxon>
        <taxon>Bacillota</taxon>
        <taxon>Bacilli</taxon>
        <taxon>Bacillales</taxon>
        <taxon>Bacillaceae</taxon>
        <taxon>Priestia</taxon>
    </lineage>
</organism>
<reference evidence="1 2" key="1">
    <citation type="journal article" date="2015" name="Genome Announc.">
        <title>Complete genome sequences for 35 biothreat assay-relevant bacillus species.</title>
        <authorList>
            <person name="Johnson S.L."/>
            <person name="Daligault H.E."/>
            <person name="Davenport K.W."/>
            <person name="Jaissle J."/>
            <person name="Frey K.G."/>
            <person name="Ladner J.T."/>
            <person name="Broomall S.M."/>
            <person name="Bishop-Lilly K.A."/>
            <person name="Bruce D.C."/>
            <person name="Gibbons H.S."/>
            <person name="Coyne S.R."/>
            <person name="Lo C.C."/>
            <person name="Meincke L."/>
            <person name="Munk A.C."/>
            <person name="Koroleva G.I."/>
            <person name="Rosenzweig C.N."/>
            <person name="Palacios G.F."/>
            <person name="Redden C.L."/>
            <person name="Minogue T.D."/>
            <person name="Chain P.S."/>
        </authorList>
    </citation>
    <scope>NUCLEOTIDE SEQUENCE [LARGE SCALE GENOMIC DNA]</scope>
    <source>
        <strain evidence="2">ATCC 14581 / DSM 32 / JCM 2506 / NBRC 15308 / NCIMB 9376 / NCTC 10342 / NRRL B-14308 / VKM B-512</strain>
        <plasmid evidence="1 2">pBMV_2</plasmid>
    </source>
</reference>
<dbReference type="EMBL" id="CP009921">
    <property type="protein sequence ID" value="AJI25719.1"/>
    <property type="molecule type" value="Genomic_DNA"/>
</dbReference>
<gene>
    <name evidence="1" type="ORF">BG04_5913</name>
</gene>
<evidence type="ECO:0000313" key="2">
    <source>
        <dbReference type="Proteomes" id="UP000031829"/>
    </source>
</evidence>
<sequence>MNLKKSQSYIDLTIKNWDNTEFGSKLWEMCEAAREYGNDQVEVHQVVNLGKRKGEWHYLIILNISQDLDNLGELIESNYR</sequence>
<protein>
    <submittedName>
        <fullName evidence="1">Uncharacterized protein</fullName>
    </submittedName>
</protein>
<dbReference type="Proteomes" id="UP000031829">
    <property type="component" value="Plasmid pBMV_2"/>
</dbReference>
<keyword evidence="1" id="KW-0614">Plasmid</keyword>
<geneLocation type="plasmid" evidence="1 2">
    <name>pBMV_2</name>
</geneLocation>
<dbReference type="HOGENOM" id="CLU_2840333_0_0_9"/>
<evidence type="ECO:0000313" key="1">
    <source>
        <dbReference type="EMBL" id="AJI25719.1"/>
    </source>
</evidence>
<dbReference type="KEGG" id="bmeg:BG04_5913"/>
<dbReference type="AlphaFoldDB" id="A0A0B6B0L7"/>
<proteinExistence type="predicted"/>
<name>A0A0B6B0L7_PRIM2</name>